<dbReference type="Gene3D" id="1.10.510.10">
    <property type="entry name" value="Transferase(Phosphotransferase) domain 1"/>
    <property type="match status" value="1"/>
</dbReference>
<reference evidence="4" key="1">
    <citation type="submission" date="2023-07" db="EMBL/GenBank/DDBJ databases">
        <authorList>
            <consortium name="AG Swart"/>
            <person name="Singh M."/>
            <person name="Singh A."/>
            <person name="Seah K."/>
            <person name="Emmerich C."/>
        </authorList>
    </citation>
    <scope>NUCLEOTIDE SEQUENCE</scope>
    <source>
        <strain evidence="4">DP1</strain>
    </source>
</reference>
<dbReference type="Pfam" id="PF02493">
    <property type="entry name" value="MORN"/>
    <property type="match status" value="5"/>
</dbReference>
<dbReference type="SUPFAM" id="SSF56112">
    <property type="entry name" value="Protein kinase-like (PK-like)"/>
    <property type="match status" value="1"/>
</dbReference>
<dbReference type="GO" id="GO:0005524">
    <property type="term" value="F:ATP binding"/>
    <property type="evidence" value="ECO:0007669"/>
    <property type="project" value="InterPro"/>
</dbReference>
<feature type="region of interest" description="Disordered" evidence="2">
    <location>
        <begin position="429"/>
        <end position="451"/>
    </location>
</feature>
<evidence type="ECO:0000259" key="3">
    <source>
        <dbReference type="PROSITE" id="PS50011"/>
    </source>
</evidence>
<protein>
    <recommendedName>
        <fullName evidence="3">Protein kinase domain-containing protein</fullName>
    </recommendedName>
</protein>
<dbReference type="PROSITE" id="PS50011">
    <property type="entry name" value="PROTEIN_KINASE_DOM"/>
    <property type="match status" value="1"/>
</dbReference>
<dbReference type="InterPro" id="IPR011009">
    <property type="entry name" value="Kinase-like_dom_sf"/>
</dbReference>
<evidence type="ECO:0000256" key="2">
    <source>
        <dbReference type="SAM" id="MobiDB-lite"/>
    </source>
</evidence>
<dbReference type="EMBL" id="CAMPGE010025022">
    <property type="protein sequence ID" value="CAI2382821.1"/>
    <property type="molecule type" value="Genomic_DNA"/>
</dbReference>
<organism evidence="4 5">
    <name type="scientific">Euplotes crassus</name>
    <dbReference type="NCBI Taxonomy" id="5936"/>
    <lineage>
        <taxon>Eukaryota</taxon>
        <taxon>Sar</taxon>
        <taxon>Alveolata</taxon>
        <taxon>Ciliophora</taxon>
        <taxon>Intramacronucleata</taxon>
        <taxon>Spirotrichea</taxon>
        <taxon>Hypotrichia</taxon>
        <taxon>Euplotida</taxon>
        <taxon>Euplotidae</taxon>
        <taxon>Moneuplotes</taxon>
    </lineage>
</organism>
<evidence type="ECO:0000313" key="4">
    <source>
        <dbReference type="EMBL" id="CAI2382821.1"/>
    </source>
</evidence>
<dbReference type="GO" id="GO:0004672">
    <property type="term" value="F:protein kinase activity"/>
    <property type="evidence" value="ECO:0007669"/>
    <property type="project" value="InterPro"/>
</dbReference>
<dbReference type="SMART" id="SM00698">
    <property type="entry name" value="MORN"/>
    <property type="match status" value="4"/>
</dbReference>
<dbReference type="InterPro" id="IPR003409">
    <property type="entry name" value="MORN"/>
</dbReference>
<dbReference type="SMART" id="SM00220">
    <property type="entry name" value="S_TKc"/>
    <property type="match status" value="1"/>
</dbReference>
<evidence type="ECO:0000256" key="1">
    <source>
        <dbReference type="ARBA" id="ARBA00022737"/>
    </source>
</evidence>
<dbReference type="Gene3D" id="2.20.110.10">
    <property type="entry name" value="Histone H3 K4-specific methyltransferase SET7/9 N-terminal domain"/>
    <property type="match status" value="2"/>
</dbReference>
<dbReference type="InterPro" id="IPR000719">
    <property type="entry name" value="Prot_kinase_dom"/>
</dbReference>
<dbReference type="Proteomes" id="UP001295684">
    <property type="component" value="Unassembled WGS sequence"/>
</dbReference>
<keyword evidence="5" id="KW-1185">Reference proteome</keyword>
<dbReference type="SUPFAM" id="SSF82185">
    <property type="entry name" value="Histone H3 K4-specific methyltransferase SET7/9 N-terminal domain"/>
    <property type="match status" value="1"/>
</dbReference>
<keyword evidence="1" id="KW-0677">Repeat</keyword>
<dbReference type="PANTHER" id="PTHR24362:SF309">
    <property type="entry name" value="PROTEIN KINASE DOMAIN-CONTAINING PROTEIN"/>
    <property type="match status" value="1"/>
</dbReference>
<accession>A0AAD2D7W0</accession>
<comment type="caution">
    <text evidence="4">The sequence shown here is derived from an EMBL/GenBank/DDBJ whole genome shotgun (WGS) entry which is preliminary data.</text>
</comment>
<name>A0AAD2D7W0_EUPCR</name>
<dbReference type="PANTHER" id="PTHR24362">
    <property type="entry name" value="SERINE/THREONINE-PROTEIN KINASE NEK"/>
    <property type="match status" value="1"/>
</dbReference>
<evidence type="ECO:0000313" key="5">
    <source>
        <dbReference type="Proteomes" id="UP001295684"/>
    </source>
</evidence>
<sequence length="844" mass="97011">MEQYDYGWGNQMYGGAFNNQEYPQSQQYYNKGFTKKEQMNPMHPGPGMYYPQPEGNEWNFEDGHQMNSQPGYSGQRFYQEEKSSGMHPMPEPANTFNIQAQKRNTFSGFPSKPAFKPPPPAVEGVERLYSEPNDGEITIEIEPSSGLRKLVTAIDISSLYKEKRNNAIQLSKRFETLYHEYLISPLCPVIMDGNRLYFQTEAPENGSSCWKAFCKKKFTTHEMLVIFRQMLHVLHYLHSNDIIHRDVHPTRFHLVNGKAKFNFIGMPYNYKKLLKKENFSGHINYSAPELILEQMNFSDKVDIWSLGCCLYFLIVKKDPFEGKDPKTIKENILKCKIDYKKVQNEPMLATLIRACLVLDESQRPHAFEILNYMDELEKEVYGDIVSDEKRDSSIELKPSSFVTMSPNTSGSFNKSFDKSFDRSFDNSFNSNSESSFQEYPKQLQDKNSTKNLNTKKLMKLSSKSKEFTKNLDSESTPKTYLKPTESNYMFQPGGQAKRFPALKTVHEAPSKISETEEEQQVIQEENFVLADDSQLSFHTFNTSHLKDDNSFMNSSFNTMLNLNTELEESKGDKTKLKEDLKQMRLPNGYFKIRILMPFKGEMICKQHVIDLESVKVINSTEQSLGKIFMPKKTYLEYILDAQNKQENNDDKASESSAPIQGSALQTLKVPSINSSFEKSGEVNTFDLEFKDGSSYSGQIMKHGYGTYKDCKGNVYEGNWEHDKKHGQGKQSFVSDVSHVQNSTNDSINSIEDDFYRRGGVYEGNFDNGQFSGFGKFTFSDKSYYEGTWKQGKMDGIGTFYGSDGSVYTGEWKQNMKNGKGVYKDPQNKVLDGMWENDKFLEKKD</sequence>
<proteinExistence type="predicted"/>
<gene>
    <name evidence="4" type="ORF">ECRASSUSDP1_LOCUS24308</name>
</gene>
<dbReference type="Pfam" id="PF00069">
    <property type="entry name" value="Pkinase"/>
    <property type="match status" value="1"/>
</dbReference>
<feature type="domain" description="Protein kinase" evidence="3">
    <location>
        <begin position="123"/>
        <end position="376"/>
    </location>
</feature>
<dbReference type="AlphaFoldDB" id="A0AAD2D7W0"/>